<proteinExistence type="predicted"/>
<accession>K7AI26</accession>
<dbReference type="EMBL" id="BAER01000118">
    <property type="protein sequence ID" value="GAC34900.1"/>
    <property type="molecule type" value="Genomic_DNA"/>
</dbReference>
<comment type="caution">
    <text evidence="1">The sequence shown here is derived from an EMBL/GenBank/DDBJ whole genome shotgun (WGS) entry which is preliminary data.</text>
</comment>
<dbReference type="AlphaFoldDB" id="K7AI26"/>
<dbReference type="Proteomes" id="UP000006322">
    <property type="component" value="Unassembled WGS sequence"/>
</dbReference>
<sequence length="48" mass="5532">MPTLNNAQDSEQTRKNVRLYCETLHIFHTPGKYLHLPVLIQLGKNQNG</sequence>
<gene>
    <name evidence="1" type="ORF">GPLA_4021</name>
</gene>
<organism evidence="1 2">
    <name type="scientific">Paraglaciecola polaris LMG 21857</name>
    <dbReference type="NCBI Taxonomy" id="1129793"/>
    <lineage>
        <taxon>Bacteria</taxon>
        <taxon>Pseudomonadati</taxon>
        <taxon>Pseudomonadota</taxon>
        <taxon>Gammaproteobacteria</taxon>
        <taxon>Alteromonadales</taxon>
        <taxon>Alteromonadaceae</taxon>
        <taxon>Paraglaciecola</taxon>
    </lineage>
</organism>
<keyword evidence="2" id="KW-1185">Reference proteome</keyword>
<evidence type="ECO:0000313" key="2">
    <source>
        <dbReference type="Proteomes" id="UP000006322"/>
    </source>
</evidence>
<reference evidence="2" key="1">
    <citation type="journal article" date="2014" name="Environ. Microbiol.">
        <title>Comparative genomics of the marine bacterial genus Glaciecola reveals the high degree of genomic diversity and genomic characteristic for cold adaptation.</title>
        <authorList>
            <person name="Qin Q.L."/>
            <person name="Xie B.B."/>
            <person name="Yu Y."/>
            <person name="Shu Y.L."/>
            <person name="Rong J.C."/>
            <person name="Zhang Y.J."/>
            <person name="Zhao D.L."/>
            <person name="Chen X.L."/>
            <person name="Zhang X.Y."/>
            <person name="Chen B."/>
            <person name="Zhou B.C."/>
            <person name="Zhang Y.Z."/>
        </authorList>
    </citation>
    <scope>NUCLEOTIDE SEQUENCE [LARGE SCALE GENOMIC DNA]</scope>
    <source>
        <strain evidence="2">LMG 21857</strain>
    </source>
</reference>
<evidence type="ECO:0000313" key="1">
    <source>
        <dbReference type="EMBL" id="GAC34900.1"/>
    </source>
</evidence>
<name>K7AI26_9ALTE</name>
<protein>
    <submittedName>
        <fullName evidence="1">Uncharacterized protein</fullName>
    </submittedName>
</protein>